<sequence>MTLSSALETCLQAYVGQWTMPGNLLKAQSRPSS</sequence>
<proteinExistence type="predicted"/>
<dbReference type="Proteomes" id="UP000234681">
    <property type="component" value="Chromosome 3"/>
</dbReference>
<organism evidence="1 2">
    <name type="scientific">Rattus norvegicus</name>
    <name type="common">Rat</name>
    <dbReference type="NCBI Taxonomy" id="10116"/>
    <lineage>
        <taxon>Eukaryota</taxon>
        <taxon>Metazoa</taxon>
        <taxon>Chordata</taxon>
        <taxon>Craniata</taxon>
        <taxon>Vertebrata</taxon>
        <taxon>Euteleostomi</taxon>
        <taxon>Mammalia</taxon>
        <taxon>Eutheria</taxon>
        <taxon>Euarchontoglires</taxon>
        <taxon>Glires</taxon>
        <taxon>Rodentia</taxon>
        <taxon>Myomorpha</taxon>
        <taxon>Muroidea</taxon>
        <taxon>Muridae</taxon>
        <taxon>Murinae</taxon>
        <taxon>Rattus</taxon>
    </lineage>
</organism>
<gene>
    <name evidence="1" type="ORF">rCG_32117</name>
</gene>
<dbReference type="AlphaFoldDB" id="A6JXH2"/>
<evidence type="ECO:0000313" key="2">
    <source>
        <dbReference type="Proteomes" id="UP000234681"/>
    </source>
</evidence>
<accession>A6JXH2</accession>
<reference evidence="1 2" key="1">
    <citation type="submission" date="2005-09" db="EMBL/GenBank/DDBJ databases">
        <authorList>
            <person name="Mural R.J."/>
            <person name="Li P.W."/>
            <person name="Adams M.D."/>
            <person name="Amanatides P.G."/>
            <person name="Baden-Tillson H."/>
            <person name="Barnstead M."/>
            <person name="Chin S.H."/>
            <person name="Dew I."/>
            <person name="Evans C.A."/>
            <person name="Ferriera S."/>
            <person name="Flanigan M."/>
            <person name="Fosler C."/>
            <person name="Glodek A."/>
            <person name="Gu Z."/>
            <person name="Holt R.A."/>
            <person name="Jennings D."/>
            <person name="Kraft C.L."/>
            <person name="Lu F."/>
            <person name="Nguyen T."/>
            <person name="Nusskern D.R."/>
            <person name="Pfannkoch C.M."/>
            <person name="Sitter C."/>
            <person name="Sutton G.G."/>
            <person name="Venter J.C."/>
            <person name="Wang Z."/>
            <person name="Woodage T."/>
            <person name="Zheng X.H."/>
            <person name="Zhong F."/>
        </authorList>
    </citation>
    <scope>NUCLEOTIDE SEQUENCE [LARGE SCALE GENOMIC DNA]</scope>
    <source>
        <strain>BN</strain>
        <strain evidence="2">Sprague-Dawley</strain>
    </source>
</reference>
<evidence type="ECO:0000313" key="1">
    <source>
        <dbReference type="EMBL" id="EDL96437.1"/>
    </source>
</evidence>
<protein>
    <submittedName>
        <fullName evidence="1">RCG32117</fullName>
    </submittedName>
</protein>
<dbReference type="EMBL" id="CH474005">
    <property type="protein sequence ID" value="EDL96437.1"/>
    <property type="molecule type" value="Genomic_DNA"/>
</dbReference>
<name>A6JXH2_RAT</name>